<dbReference type="InterPro" id="IPR040155">
    <property type="entry name" value="CEBPZ/Mak21-like"/>
</dbReference>
<protein>
    <recommendedName>
        <fullName evidence="3">CCAAT-binding factor domain-containing protein</fullName>
    </recommendedName>
</protein>
<dbReference type="GO" id="GO:0005634">
    <property type="term" value="C:nucleus"/>
    <property type="evidence" value="ECO:0007669"/>
    <property type="project" value="TreeGrafter"/>
</dbReference>
<comment type="caution">
    <text evidence="4">The sequence shown here is derived from an EMBL/GenBank/DDBJ whole genome shotgun (WGS) entry which is preliminary data.</text>
</comment>
<dbReference type="Proteomes" id="UP001273209">
    <property type="component" value="Unassembled WGS sequence"/>
</dbReference>
<dbReference type="RefSeq" id="XP_062754813.1">
    <property type="nucleotide sequence ID" value="XM_062900872.1"/>
</dbReference>
<sequence length="1011" mass="111931">MQADFCYNTLGSIFTMAKHSKKAKGPQRSENDAAKLKNGLSELTSQIQEKLNGNPYKRKNPPTEASGKQKQRKQRDAEGAAPPAKNTKADEEALLAEIKALGGDEEDWRLINEVASDDEAVASESKAPVDKRLKEELAALSKQLGFAGLVPVDASDEEEEEEEEGDQEDDNDGDDSEDEVSEDDGKNKKKNQNNGKTNKESKEKGPAENDMRRVEGLIFEPRADWHAARLAQLPGPTVDDIGPFMSAINTLKEHGKYLLETEAAKYRTTIFASTSHKFLATIMTSGTLTDKVSALTLACQESPVHNIRAFDTLMNLASKKSRAQAIGAIGALVDMLGPGTLLPSDRRLKTFQSQPGLLGSLQRASAKIWAPSQPLPGKITQAHLISWVYEDWLKETYFKIIQLLEVWCSDEIEYSRMKAVDFVYALLKDKPEQESNLLTLLVNKLGDRDRKISSRASYLLLQLQNSHPGMKPVIVRTVEQEILLRPSQDHRSRYYAINTLNQTILSNKEPAVAEALLRIYFDLFATMLKTGKLGMPIEEESSKAQKGQKPGKGSSSGKPANQTRPAAASIPETEAADKLVSALLTGVNRAAPFVGTNDMVMERHLDTLFKIAHSSNFNTGIQALLLIQHLSSARNLGSDRFYRTLYESLLDPRLMTSSKQALYLNLLLRALKNDVDVRRVKAFAKRMLQVAGLHQPPFICGLLYVISHLRQTFPDLSTLVESPEESVFDDEAPEDRPTYDGRKRNPEHSNAHRSCLWEVVPIQSHFHPAVSKFASSLMNSNQKMLKPDMESHSLIRFLDKFVYRNAKATDARGASIMQPLKAAKDIGDIWLGSGRTSSSTTQVNSAAFWNKKAEDVAAEDVFFHKYFQQIAKEGKETTKKTAAGGEDDEGDAEEDEIWKALVNAQPDIDEDASDAGFDDMDDLDMGSGDDDSPALSLDGEDDEDEDDVSVEFGDDSEEEGSDEDGLVAPDVPDEDEEKGDKRKARRKMLRGLPTFASVDDYAELLAGDDDL</sequence>
<feature type="compositionally biased region" description="Basic and acidic residues" evidence="2">
    <location>
        <begin position="197"/>
        <end position="211"/>
    </location>
</feature>
<evidence type="ECO:0000259" key="3">
    <source>
        <dbReference type="Pfam" id="PF03914"/>
    </source>
</evidence>
<dbReference type="PANTHER" id="PTHR12048">
    <property type="entry name" value="CCAAT-BINDING FACTOR-RELATED"/>
    <property type="match status" value="1"/>
</dbReference>
<comment type="similarity">
    <text evidence="1">Belongs to the CBF/MAK21 family.</text>
</comment>
<proteinExistence type="inferred from homology"/>
<evidence type="ECO:0000313" key="5">
    <source>
        <dbReference type="Proteomes" id="UP001273209"/>
    </source>
</evidence>
<dbReference type="PANTHER" id="PTHR12048:SF0">
    <property type="entry name" value="CCAAT_ENHANCER-BINDING PROTEIN ZETA"/>
    <property type="match status" value="1"/>
</dbReference>
<evidence type="ECO:0000313" key="4">
    <source>
        <dbReference type="EMBL" id="KAK4071236.1"/>
    </source>
</evidence>
<feature type="region of interest" description="Disordered" evidence="2">
    <location>
        <begin position="724"/>
        <end position="747"/>
    </location>
</feature>
<evidence type="ECO:0000256" key="2">
    <source>
        <dbReference type="SAM" id="MobiDB-lite"/>
    </source>
</evidence>
<feature type="compositionally biased region" description="Acidic residues" evidence="2">
    <location>
        <begin position="724"/>
        <end position="733"/>
    </location>
</feature>
<dbReference type="SUPFAM" id="SSF48371">
    <property type="entry name" value="ARM repeat"/>
    <property type="match status" value="1"/>
</dbReference>
<dbReference type="InterPro" id="IPR011989">
    <property type="entry name" value="ARM-like"/>
</dbReference>
<feature type="region of interest" description="Disordered" evidence="2">
    <location>
        <begin position="539"/>
        <end position="571"/>
    </location>
</feature>
<feature type="region of interest" description="Disordered" evidence="2">
    <location>
        <begin position="142"/>
        <end position="211"/>
    </location>
</feature>
<feature type="compositionally biased region" description="Acidic residues" evidence="2">
    <location>
        <begin position="907"/>
        <end position="977"/>
    </location>
</feature>
<dbReference type="EMBL" id="JAWRVG010000024">
    <property type="protein sequence ID" value="KAK4071236.1"/>
    <property type="molecule type" value="Genomic_DNA"/>
</dbReference>
<feature type="region of interest" description="Disordered" evidence="2">
    <location>
        <begin position="18"/>
        <end position="91"/>
    </location>
</feature>
<keyword evidence="5" id="KW-1185">Reference proteome</keyword>
<dbReference type="InterPro" id="IPR016024">
    <property type="entry name" value="ARM-type_fold"/>
</dbReference>
<feature type="compositionally biased region" description="Polar residues" evidence="2">
    <location>
        <begin position="41"/>
        <end position="51"/>
    </location>
</feature>
<dbReference type="AlphaFoldDB" id="A0AAE1ID36"/>
<feature type="domain" description="CCAAT-binding factor" evidence="3">
    <location>
        <begin position="621"/>
        <end position="774"/>
    </location>
</feature>
<dbReference type="GeneID" id="87920777"/>
<evidence type="ECO:0000256" key="1">
    <source>
        <dbReference type="ARBA" id="ARBA00007797"/>
    </source>
</evidence>
<gene>
    <name evidence="4" type="ORF">Triagg1_6267</name>
</gene>
<name>A0AAE1ID36_9HYPO</name>
<feature type="compositionally biased region" description="Low complexity" evidence="2">
    <location>
        <begin position="544"/>
        <end position="560"/>
    </location>
</feature>
<dbReference type="Pfam" id="PF03914">
    <property type="entry name" value="CBF"/>
    <property type="match status" value="1"/>
</dbReference>
<feature type="region of interest" description="Disordered" evidence="2">
    <location>
        <begin position="905"/>
        <end position="985"/>
    </location>
</feature>
<feature type="compositionally biased region" description="Basic and acidic residues" evidence="2">
    <location>
        <begin position="734"/>
        <end position="747"/>
    </location>
</feature>
<dbReference type="InterPro" id="IPR005612">
    <property type="entry name" value="CCAAT-binding_factor"/>
</dbReference>
<feature type="compositionally biased region" description="Acidic residues" evidence="2">
    <location>
        <begin position="154"/>
        <end position="182"/>
    </location>
</feature>
<dbReference type="Gene3D" id="1.25.10.10">
    <property type="entry name" value="Leucine-rich Repeat Variant"/>
    <property type="match status" value="1"/>
</dbReference>
<accession>A0AAE1ID36</accession>
<reference evidence="4" key="1">
    <citation type="submission" date="2023-11" db="EMBL/GenBank/DDBJ databases">
        <title>The genome sequences of three competitors of mushroom-forming fungi.</title>
        <authorList>
            <person name="Beijen E."/>
            <person name="Ohm R.A."/>
        </authorList>
    </citation>
    <scope>NUCLEOTIDE SEQUENCE</scope>
    <source>
        <strain evidence="4">CBS 100526</strain>
    </source>
</reference>
<organism evidence="4 5">
    <name type="scientific">Trichoderma aggressivum f. europaeum</name>
    <dbReference type="NCBI Taxonomy" id="173218"/>
    <lineage>
        <taxon>Eukaryota</taxon>
        <taxon>Fungi</taxon>
        <taxon>Dikarya</taxon>
        <taxon>Ascomycota</taxon>
        <taxon>Pezizomycotina</taxon>
        <taxon>Sordariomycetes</taxon>
        <taxon>Hypocreomycetidae</taxon>
        <taxon>Hypocreales</taxon>
        <taxon>Hypocreaceae</taxon>
        <taxon>Trichoderma</taxon>
    </lineage>
</organism>